<dbReference type="SMART" id="SM01091">
    <property type="entry name" value="CorC_HlyC"/>
    <property type="match status" value="1"/>
</dbReference>
<evidence type="ECO:0000256" key="2">
    <source>
        <dbReference type="ARBA" id="ARBA00006337"/>
    </source>
</evidence>
<evidence type="ECO:0000313" key="16">
    <source>
        <dbReference type="EMBL" id="SDT00036.1"/>
    </source>
</evidence>
<name>A0A1H1WUK9_9GAMM</name>
<evidence type="ECO:0000256" key="12">
    <source>
        <dbReference type="SAM" id="Phobius"/>
    </source>
</evidence>
<feature type="domain" description="CNNM transmembrane" evidence="14">
    <location>
        <begin position="2"/>
        <end position="191"/>
    </location>
</feature>
<feature type="domain" description="CBS" evidence="13">
    <location>
        <begin position="274"/>
        <end position="332"/>
    </location>
</feature>
<evidence type="ECO:0000256" key="5">
    <source>
        <dbReference type="ARBA" id="ARBA00022737"/>
    </source>
</evidence>
<dbReference type="PANTHER" id="PTHR22777:SF32">
    <property type="entry name" value="UPF0053 INNER MEMBRANE PROTEIN YFJD"/>
    <property type="match status" value="1"/>
</dbReference>
<dbReference type="InterPro" id="IPR016169">
    <property type="entry name" value="FAD-bd_PCMH_sub2"/>
</dbReference>
<evidence type="ECO:0000256" key="10">
    <source>
        <dbReference type="PROSITE-ProRule" id="PRU01193"/>
    </source>
</evidence>
<dbReference type="PROSITE" id="PS51371">
    <property type="entry name" value="CBS"/>
    <property type="match status" value="1"/>
</dbReference>
<keyword evidence="3" id="KW-1003">Cell membrane</keyword>
<dbReference type="Gene3D" id="3.30.465.10">
    <property type="match status" value="1"/>
</dbReference>
<dbReference type="EMBL" id="LT629763">
    <property type="protein sequence ID" value="SDT00036.1"/>
    <property type="molecule type" value="Genomic_DNA"/>
</dbReference>
<evidence type="ECO:0000313" key="17">
    <source>
        <dbReference type="Proteomes" id="UP000243413"/>
    </source>
</evidence>
<evidence type="ECO:0000313" key="18">
    <source>
        <dbReference type="Proteomes" id="UP001486808"/>
    </source>
</evidence>
<comment type="subcellular location">
    <subcellularLocation>
        <location evidence="1">Cell membrane</location>
        <topology evidence="1">Multi-pass membrane protein</topology>
    </subcellularLocation>
</comment>
<evidence type="ECO:0000256" key="7">
    <source>
        <dbReference type="ARBA" id="ARBA00023122"/>
    </source>
</evidence>
<dbReference type="STRING" id="472181.SAMN05216271_3319"/>
<keyword evidence="6 10" id="KW-1133">Transmembrane helix</keyword>
<dbReference type="Proteomes" id="UP000243413">
    <property type="component" value="Chromosome I"/>
</dbReference>
<dbReference type="SUPFAM" id="SSF54631">
    <property type="entry name" value="CBS-domain pair"/>
    <property type="match status" value="1"/>
</dbReference>
<dbReference type="FunFam" id="3.30.465.10:FF:000010">
    <property type="entry name" value="DUF21 domain-containing protein"/>
    <property type="match status" value="1"/>
</dbReference>
<dbReference type="PROSITE" id="PS51846">
    <property type="entry name" value="CNNM"/>
    <property type="match status" value="1"/>
</dbReference>
<feature type="transmembrane region" description="Helical" evidence="12">
    <location>
        <begin position="92"/>
        <end position="111"/>
    </location>
</feature>
<dbReference type="Gene3D" id="3.10.580.10">
    <property type="entry name" value="CBS-domain"/>
    <property type="match status" value="1"/>
</dbReference>
<dbReference type="RefSeq" id="WP_092287940.1">
    <property type="nucleotide sequence ID" value="NZ_BAABWD010000002.1"/>
</dbReference>
<keyword evidence="7 9" id="KW-0129">CBS domain</keyword>
<keyword evidence="18" id="KW-1185">Reference proteome</keyword>
<dbReference type="Pfam" id="PF00571">
    <property type="entry name" value="CBS"/>
    <property type="match status" value="1"/>
</dbReference>
<evidence type="ECO:0000256" key="8">
    <source>
        <dbReference type="ARBA" id="ARBA00023136"/>
    </source>
</evidence>
<dbReference type="EMBL" id="BAABWD010000002">
    <property type="protein sequence ID" value="GAA6132072.1"/>
    <property type="molecule type" value="Genomic_DNA"/>
</dbReference>
<sequence>MNESHTGLLLLLLALLIILSAFFSSSETSMMSLNRYRLKHMSKEGHRAAKRASRLLERPDRLLGTILVGNNIVNILAASIATVVAVELWGEAGIAIATMLLTVVILIFGEITPKTLAALRPELIAFPASAVLALLQRLLYPVVWVCSAMSNMLLRLIGVNPNDKDGDQLTTEELRTVVREAGLGITRSRQNMLLGILDLEKMTVNDIMIPRNEAVGIDLEDSMTVINQQLRSCHYTRLPVYHGDINNITGLVHMRSIARLLSRGELTKEALIGACKEPYFIPESTPLHTQLFNFQKQKRRIAIVVDEYGDVIGLVTLEDILEEIVGEFTTDMLIPSQDIHPQEDGTYVIDGSAAIRDINRHLHWKLPADGPKTLNGLITEQLESIPETSVCLTTGAYRMEILQTKDNMVKSVRVWDRARDQVPVPADTSAPADDAGNPS</sequence>
<dbReference type="SUPFAM" id="SSF56176">
    <property type="entry name" value="FAD-binding/transporter-associated domain-like"/>
    <property type="match status" value="1"/>
</dbReference>
<dbReference type="PANTHER" id="PTHR22777">
    <property type="entry name" value="HEMOLYSIN-RELATED"/>
    <property type="match status" value="1"/>
</dbReference>
<dbReference type="InterPro" id="IPR005170">
    <property type="entry name" value="Transptr-assoc_dom"/>
</dbReference>
<organism evidence="16 17">
    <name type="scientific">Halopseudomonas sabulinigri</name>
    <dbReference type="NCBI Taxonomy" id="472181"/>
    <lineage>
        <taxon>Bacteria</taxon>
        <taxon>Pseudomonadati</taxon>
        <taxon>Pseudomonadota</taxon>
        <taxon>Gammaproteobacteria</taxon>
        <taxon>Pseudomonadales</taxon>
        <taxon>Pseudomonadaceae</taxon>
        <taxon>Halopseudomonas</taxon>
    </lineage>
</organism>
<evidence type="ECO:0000313" key="15">
    <source>
        <dbReference type="EMBL" id="GAA6132072.1"/>
    </source>
</evidence>
<dbReference type="GO" id="GO:0050660">
    <property type="term" value="F:flavin adenine dinucleotide binding"/>
    <property type="evidence" value="ECO:0007669"/>
    <property type="project" value="InterPro"/>
</dbReference>
<gene>
    <name evidence="15" type="ORF">NBRC116187_24320</name>
    <name evidence="16" type="ORF">SAMN05216271_3319</name>
</gene>
<dbReference type="Pfam" id="PF01595">
    <property type="entry name" value="CNNM"/>
    <property type="match status" value="1"/>
</dbReference>
<dbReference type="NCBIfam" id="NF008604">
    <property type="entry name" value="PRK11573.1"/>
    <property type="match status" value="1"/>
</dbReference>
<accession>A0A1H1WUK9</accession>
<dbReference type="OrthoDB" id="9797674at2"/>
<proteinExistence type="inferred from homology"/>
<feature type="region of interest" description="Disordered" evidence="11">
    <location>
        <begin position="420"/>
        <end position="439"/>
    </location>
</feature>
<dbReference type="AlphaFoldDB" id="A0A1H1WUK9"/>
<reference evidence="17" key="1">
    <citation type="submission" date="2016-10" db="EMBL/GenBank/DDBJ databases">
        <authorList>
            <person name="Varghese N."/>
            <person name="Submissions S."/>
        </authorList>
    </citation>
    <scope>NUCLEOTIDE SEQUENCE [LARGE SCALE GENOMIC DNA]</scope>
    <source>
        <strain evidence="17">JCM 14963</strain>
    </source>
</reference>
<comment type="similarity">
    <text evidence="2">Belongs to the UPF0053 family.</text>
</comment>
<evidence type="ECO:0000256" key="1">
    <source>
        <dbReference type="ARBA" id="ARBA00004651"/>
    </source>
</evidence>
<dbReference type="InterPro" id="IPR046342">
    <property type="entry name" value="CBS_dom_sf"/>
</dbReference>
<feature type="transmembrane region" description="Helical" evidence="12">
    <location>
        <begin position="62"/>
        <end position="86"/>
    </location>
</feature>
<evidence type="ECO:0000256" key="9">
    <source>
        <dbReference type="PROSITE-ProRule" id="PRU00703"/>
    </source>
</evidence>
<keyword evidence="4 10" id="KW-0812">Transmembrane</keyword>
<keyword evidence="5" id="KW-0677">Repeat</keyword>
<evidence type="ECO:0000256" key="3">
    <source>
        <dbReference type="ARBA" id="ARBA00022475"/>
    </source>
</evidence>
<evidence type="ECO:0000259" key="13">
    <source>
        <dbReference type="PROSITE" id="PS51371"/>
    </source>
</evidence>
<dbReference type="Proteomes" id="UP001486808">
    <property type="component" value="Unassembled WGS sequence"/>
</dbReference>
<dbReference type="Pfam" id="PF03471">
    <property type="entry name" value="CorC_HlyC"/>
    <property type="match status" value="1"/>
</dbReference>
<feature type="transmembrane region" description="Helical" evidence="12">
    <location>
        <begin position="123"/>
        <end position="145"/>
    </location>
</feature>
<evidence type="ECO:0000256" key="11">
    <source>
        <dbReference type="SAM" id="MobiDB-lite"/>
    </source>
</evidence>
<dbReference type="InterPro" id="IPR044751">
    <property type="entry name" value="Ion_transp-like_CBS"/>
</dbReference>
<reference evidence="15 18" key="3">
    <citation type="submission" date="2024-04" db="EMBL/GenBank/DDBJ databases">
        <title>Draft genome sequence of Halopseudomonas sabulinigri NBRC 116187.</title>
        <authorList>
            <person name="Miyakawa T."/>
            <person name="Kusuya Y."/>
            <person name="Miura T."/>
        </authorList>
    </citation>
    <scope>NUCLEOTIDE SEQUENCE [LARGE SCALE GENOMIC DNA]</scope>
    <source>
        <strain evidence="15 18">4NH20-0042</strain>
    </source>
</reference>
<evidence type="ECO:0000259" key="14">
    <source>
        <dbReference type="PROSITE" id="PS51846"/>
    </source>
</evidence>
<dbReference type="InterPro" id="IPR036318">
    <property type="entry name" value="FAD-bd_PCMH-like_sf"/>
</dbReference>
<dbReference type="InterPro" id="IPR000644">
    <property type="entry name" value="CBS_dom"/>
</dbReference>
<evidence type="ECO:0000256" key="4">
    <source>
        <dbReference type="ARBA" id="ARBA00022692"/>
    </source>
</evidence>
<evidence type="ECO:0000256" key="6">
    <source>
        <dbReference type="ARBA" id="ARBA00022989"/>
    </source>
</evidence>
<keyword evidence="8 10" id="KW-0472">Membrane</keyword>
<dbReference type="GO" id="GO:0005886">
    <property type="term" value="C:plasma membrane"/>
    <property type="evidence" value="ECO:0007669"/>
    <property type="project" value="UniProtKB-SubCell"/>
</dbReference>
<feature type="transmembrane region" description="Helical" evidence="12">
    <location>
        <begin position="6"/>
        <end position="25"/>
    </location>
</feature>
<protein>
    <submittedName>
        <fullName evidence="15">HlyC/CorC family transporter</fullName>
    </submittedName>
    <submittedName>
        <fullName evidence="16">Mg2+ and Co2+ transporter CorB, contains DUF21, CBS pair, and CorC-HlyC domains</fullName>
    </submittedName>
</protein>
<dbReference type="CDD" id="cd04590">
    <property type="entry name" value="CBS_pair_CorC_HlyC_assoc"/>
    <property type="match status" value="1"/>
</dbReference>
<reference evidence="16" key="2">
    <citation type="submission" date="2016-10" db="EMBL/GenBank/DDBJ databases">
        <authorList>
            <person name="de Groot N.N."/>
        </authorList>
    </citation>
    <scope>NUCLEOTIDE SEQUENCE [LARGE SCALE GENOMIC DNA]</scope>
    <source>
        <strain evidence="16">JCM 14963</strain>
    </source>
</reference>
<dbReference type="InterPro" id="IPR002550">
    <property type="entry name" value="CNNM"/>
</dbReference>